<comment type="caution">
    <text evidence="4">The sequence shown here is derived from an EMBL/GenBank/DDBJ whole genome shotgun (WGS) entry which is preliminary data.</text>
</comment>
<organism evidence="4 5">
    <name type="scientific">Panicum miliaceum</name>
    <name type="common">Proso millet</name>
    <name type="synonym">Broomcorn millet</name>
    <dbReference type="NCBI Taxonomy" id="4540"/>
    <lineage>
        <taxon>Eukaryota</taxon>
        <taxon>Viridiplantae</taxon>
        <taxon>Streptophyta</taxon>
        <taxon>Embryophyta</taxon>
        <taxon>Tracheophyta</taxon>
        <taxon>Spermatophyta</taxon>
        <taxon>Magnoliopsida</taxon>
        <taxon>Liliopsida</taxon>
        <taxon>Poales</taxon>
        <taxon>Poaceae</taxon>
        <taxon>PACMAD clade</taxon>
        <taxon>Panicoideae</taxon>
        <taxon>Panicodae</taxon>
        <taxon>Paniceae</taxon>
        <taxon>Panicinae</taxon>
        <taxon>Panicum</taxon>
        <taxon>Panicum sect. Panicum</taxon>
    </lineage>
</organism>
<feature type="repeat" description="ANK" evidence="1">
    <location>
        <begin position="214"/>
        <end position="243"/>
    </location>
</feature>
<dbReference type="PANTHER" id="PTHR46224">
    <property type="entry name" value="ANKYRIN REPEAT FAMILY PROTEIN"/>
    <property type="match status" value="1"/>
</dbReference>
<keyword evidence="1" id="KW-0040">ANK repeat</keyword>
<dbReference type="Gene3D" id="1.25.40.10">
    <property type="entry name" value="Tetratricopeptide repeat domain"/>
    <property type="match status" value="1"/>
</dbReference>
<dbReference type="Gene3D" id="1.25.40.20">
    <property type="entry name" value="Ankyrin repeat-containing domain"/>
    <property type="match status" value="3"/>
</dbReference>
<reference evidence="5" key="1">
    <citation type="journal article" date="2019" name="Nat. Commun.">
        <title>The genome of broomcorn millet.</title>
        <authorList>
            <person name="Zou C."/>
            <person name="Miki D."/>
            <person name="Li D."/>
            <person name="Tang Q."/>
            <person name="Xiao L."/>
            <person name="Rajput S."/>
            <person name="Deng P."/>
            <person name="Jia W."/>
            <person name="Huang R."/>
            <person name="Zhang M."/>
            <person name="Sun Y."/>
            <person name="Hu J."/>
            <person name="Fu X."/>
            <person name="Schnable P.S."/>
            <person name="Li F."/>
            <person name="Zhang H."/>
            <person name="Feng B."/>
            <person name="Zhu X."/>
            <person name="Liu R."/>
            <person name="Schnable J.C."/>
            <person name="Zhu J.-K."/>
            <person name="Zhang H."/>
        </authorList>
    </citation>
    <scope>NUCLEOTIDE SEQUENCE [LARGE SCALE GENOMIC DNA]</scope>
</reference>
<feature type="region of interest" description="Disordered" evidence="3">
    <location>
        <begin position="1"/>
        <end position="34"/>
    </location>
</feature>
<name>A0A3L6RC54_PANMI</name>
<proteinExistence type="predicted"/>
<dbReference type="InterPro" id="IPR019734">
    <property type="entry name" value="TPR_rpt"/>
</dbReference>
<dbReference type="Pfam" id="PF12796">
    <property type="entry name" value="Ank_2"/>
    <property type="match status" value="2"/>
</dbReference>
<evidence type="ECO:0000256" key="2">
    <source>
        <dbReference type="PROSITE-ProRule" id="PRU00339"/>
    </source>
</evidence>
<dbReference type="AlphaFoldDB" id="A0A3L6RC54"/>
<dbReference type="Pfam" id="PF00023">
    <property type="entry name" value="Ank"/>
    <property type="match status" value="1"/>
</dbReference>
<keyword evidence="2" id="KW-0802">TPR repeat</keyword>
<dbReference type="SMART" id="SM00028">
    <property type="entry name" value="TPR"/>
    <property type="match status" value="2"/>
</dbReference>
<dbReference type="Proteomes" id="UP000275267">
    <property type="component" value="Unassembled WGS sequence"/>
</dbReference>
<dbReference type="PANTHER" id="PTHR46224:SF37">
    <property type="entry name" value="OS12G0600100 PROTEIN"/>
    <property type="match status" value="1"/>
</dbReference>
<dbReference type="InterPro" id="IPR011990">
    <property type="entry name" value="TPR-like_helical_dom_sf"/>
</dbReference>
<dbReference type="SUPFAM" id="SSF48452">
    <property type="entry name" value="TPR-like"/>
    <property type="match status" value="1"/>
</dbReference>
<gene>
    <name evidence="4" type="ORF">C2845_PM06G33110</name>
</gene>
<dbReference type="SMART" id="SM00248">
    <property type="entry name" value="ANK"/>
    <property type="match status" value="7"/>
</dbReference>
<evidence type="ECO:0000256" key="1">
    <source>
        <dbReference type="PROSITE-ProRule" id="PRU00023"/>
    </source>
</evidence>
<dbReference type="PRINTS" id="PR01415">
    <property type="entry name" value="ANKYRIN"/>
</dbReference>
<accession>A0A3L6RC54</accession>
<sequence>MEAHATPGPIKREGPASHAYSHRPQLPASAPSRFPPLNAASHFPLLKPRKPRTLTRARALQQLPSAAVAALAMAPALKNSDSAAALQAAIDGNLSLLKLAGKVNLRDAEDAKGRNALHFAAVKGHLEVCRFLVEESGLDVNSVSGEGLLPVHCAAAGGSESVLRYLLDHGGDPAVADHRRSMPLHDAAELGHFEAARLLLSKGVDVDPINYIGTPLHLAASKDQDQAVKILLEHGADPKRVVNHVFTPLFMAACCGHSLKCTKLLVEAGADVNFTCPWGPIILMEAVDDGLTDIVKFLLEAGADPNIANEDGRFPIMWAAGHGHRELVEILFPQTKPIPSIPDWSVDGILRAMKYLHLEVQDAALVAEQLADAKSQGKKAFANGEYFASIHYYGLAVDKDPLDATLFANMSLCWLRMREGERALEDARKCKMMRPGWSKAWYREGAALSFLKKYNEAIPAFMQAQKLDPTSDEIEKALM</sequence>
<protein>
    <submittedName>
        <fullName evidence="4">Uncharacterized protein</fullName>
    </submittedName>
</protein>
<feature type="repeat" description="ANK" evidence="1">
    <location>
        <begin position="278"/>
        <end position="310"/>
    </location>
</feature>
<evidence type="ECO:0000313" key="4">
    <source>
        <dbReference type="EMBL" id="RLN00204.1"/>
    </source>
</evidence>
<feature type="repeat" description="ANK" evidence="1">
    <location>
        <begin position="112"/>
        <end position="134"/>
    </location>
</feature>
<feature type="repeat" description="ANK" evidence="1">
    <location>
        <begin position="179"/>
        <end position="211"/>
    </location>
</feature>
<dbReference type="EMBL" id="PQIB02000009">
    <property type="protein sequence ID" value="RLN00204.1"/>
    <property type="molecule type" value="Genomic_DNA"/>
</dbReference>
<dbReference type="Pfam" id="PF00515">
    <property type="entry name" value="TPR_1"/>
    <property type="match status" value="1"/>
</dbReference>
<evidence type="ECO:0000313" key="5">
    <source>
        <dbReference type="Proteomes" id="UP000275267"/>
    </source>
</evidence>
<dbReference type="STRING" id="4540.A0A3L6RC54"/>
<dbReference type="Pfam" id="PF13637">
    <property type="entry name" value="Ank_4"/>
    <property type="match status" value="1"/>
</dbReference>
<dbReference type="InterPro" id="IPR051616">
    <property type="entry name" value="Cul2-RING_E3_ligase_SR"/>
</dbReference>
<dbReference type="InterPro" id="IPR036770">
    <property type="entry name" value="Ankyrin_rpt-contain_sf"/>
</dbReference>
<dbReference type="InterPro" id="IPR002110">
    <property type="entry name" value="Ankyrin_rpt"/>
</dbReference>
<dbReference type="OrthoDB" id="590877at2759"/>
<dbReference type="PROSITE" id="PS50297">
    <property type="entry name" value="ANK_REP_REGION"/>
    <property type="match status" value="5"/>
</dbReference>
<keyword evidence="5" id="KW-1185">Reference proteome</keyword>
<feature type="repeat" description="ANK" evidence="1">
    <location>
        <begin position="146"/>
        <end position="178"/>
    </location>
</feature>
<dbReference type="PROSITE" id="PS50088">
    <property type="entry name" value="ANK_REPEAT"/>
    <property type="match status" value="5"/>
</dbReference>
<dbReference type="PROSITE" id="PS50005">
    <property type="entry name" value="TPR"/>
    <property type="match status" value="1"/>
</dbReference>
<dbReference type="SUPFAM" id="SSF48403">
    <property type="entry name" value="Ankyrin repeat"/>
    <property type="match status" value="1"/>
</dbReference>
<feature type="repeat" description="TPR" evidence="2">
    <location>
        <begin position="438"/>
        <end position="471"/>
    </location>
</feature>
<evidence type="ECO:0000256" key="3">
    <source>
        <dbReference type="SAM" id="MobiDB-lite"/>
    </source>
</evidence>